<dbReference type="InterPro" id="IPR026992">
    <property type="entry name" value="DIOX_N"/>
</dbReference>
<dbReference type="PROSITE" id="PS51471">
    <property type="entry name" value="FE2OG_OXY"/>
    <property type="match status" value="1"/>
</dbReference>
<dbReference type="InterPro" id="IPR044861">
    <property type="entry name" value="IPNS-like_FE2OG_OXY"/>
</dbReference>
<dbReference type="OMA" id="KDYMAHR"/>
<evidence type="ECO:0000256" key="2">
    <source>
        <dbReference type="ARBA" id="ARBA00008056"/>
    </source>
</evidence>
<evidence type="ECO:0000256" key="6">
    <source>
        <dbReference type="RuleBase" id="RU003682"/>
    </source>
</evidence>
<sequence>MVDFAADRIPQIFIRELPKLSDKSHSSDLYKSVFLVIDFQGIDKDESLRCHVIDKVRDSCQKWGFFSEKDSNDDRKSELEAFDDSKTGVKGLVDSGAAKVPRIFIHEQNKLEHKSGSGNCQNFTIPIIDFQDIDRDASARCEIIDKVRKACEKWGFFQVVNHGIPLNILEEIINAVRKFHELDADVKKEFYSRDETRSMIYNTNFYFYQAPAANWRDFLYCVMAPRPPNPEELPAVCRSVMMDYSKEVMKFGLTVFELMSEALGLNSSHLKDLGCAERLYLIGHYYPACPEPELTLGLSKHTDSGFLTVVLQDQMGGLQVLHEDDWVDVEPVSGSLILNVGDMTQLISNDKFKSVYHRVLAKNNGPRISVACFFRTHLEEGNDSRLYGPIEQLLSQISPPIYRETTAKDYVKYIDSKGLDGTSGLQHLKLSK</sequence>
<evidence type="ECO:0000256" key="4">
    <source>
        <dbReference type="ARBA" id="ARBA00023002"/>
    </source>
</evidence>
<dbReference type="Proteomes" id="UP000030687">
    <property type="component" value="Unassembled WGS sequence"/>
</dbReference>
<proteinExistence type="inferred from homology"/>
<keyword evidence="9" id="KW-1185">Reference proteome</keyword>
<dbReference type="GO" id="GO:0046872">
    <property type="term" value="F:metal ion binding"/>
    <property type="evidence" value="ECO:0007669"/>
    <property type="project" value="UniProtKB-KW"/>
</dbReference>
<dbReference type="GO" id="GO:0051213">
    <property type="term" value="F:dioxygenase activity"/>
    <property type="evidence" value="ECO:0007669"/>
    <property type="project" value="UniProtKB-ARBA"/>
</dbReference>
<dbReference type="Gene3D" id="2.60.120.330">
    <property type="entry name" value="B-lactam Antibiotic, Isopenicillin N Synthase, Chain"/>
    <property type="match status" value="1"/>
</dbReference>
<dbReference type="eggNOG" id="KOG0143">
    <property type="taxonomic scope" value="Eukaryota"/>
</dbReference>
<evidence type="ECO:0000313" key="9">
    <source>
        <dbReference type="Proteomes" id="UP000030687"/>
    </source>
</evidence>
<dbReference type="Pfam" id="PF03171">
    <property type="entry name" value="2OG-FeII_Oxy"/>
    <property type="match status" value="1"/>
</dbReference>
<keyword evidence="3 6" id="KW-0479">Metal-binding</keyword>
<dbReference type="InterPro" id="IPR027443">
    <property type="entry name" value="IPNS-like_sf"/>
</dbReference>
<accession>V4S936</accession>
<evidence type="ECO:0000256" key="3">
    <source>
        <dbReference type="ARBA" id="ARBA00022723"/>
    </source>
</evidence>
<reference evidence="8 9" key="1">
    <citation type="submission" date="2013-10" db="EMBL/GenBank/DDBJ databases">
        <authorList>
            <consortium name="International Citrus Genome Consortium"/>
            <person name="Jenkins J."/>
            <person name="Schmutz J."/>
            <person name="Prochnik S."/>
            <person name="Rokhsar D."/>
            <person name="Gmitter F."/>
            <person name="Ollitrault P."/>
            <person name="Machado M."/>
            <person name="Talon M."/>
            <person name="Wincker P."/>
            <person name="Jaillon O."/>
            <person name="Morgante M."/>
        </authorList>
    </citation>
    <scope>NUCLEOTIDE SEQUENCE</scope>
    <source>
        <strain evidence="9">cv. Clemenules</strain>
    </source>
</reference>
<dbReference type="Pfam" id="PF14226">
    <property type="entry name" value="DIOX_N"/>
    <property type="match status" value="1"/>
</dbReference>
<dbReference type="InParanoid" id="V4S936"/>
<dbReference type="InterPro" id="IPR005123">
    <property type="entry name" value="Oxoglu/Fe-dep_dioxygenase_dom"/>
</dbReference>
<evidence type="ECO:0000259" key="7">
    <source>
        <dbReference type="PROSITE" id="PS51471"/>
    </source>
</evidence>
<dbReference type="FunFam" id="2.60.120.330:FF:000005">
    <property type="entry name" value="1-aminocyclopropane-1-carboxylate oxidase homolog 1"/>
    <property type="match status" value="1"/>
</dbReference>
<organism evidence="8 9">
    <name type="scientific">Citrus clementina</name>
    <name type="common">Clementine</name>
    <name type="synonym">Citrus deliciosa x Citrus sinensis</name>
    <dbReference type="NCBI Taxonomy" id="85681"/>
    <lineage>
        <taxon>Eukaryota</taxon>
        <taxon>Viridiplantae</taxon>
        <taxon>Streptophyta</taxon>
        <taxon>Embryophyta</taxon>
        <taxon>Tracheophyta</taxon>
        <taxon>Spermatophyta</taxon>
        <taxon>Magnoliopsida</taxon>
        <taxon>eudicotyledons</taxon>
        <taxon>Gunneridae</taxon>
        <taxon>Pentapetalae</taxon>
        <taxon>rosids</taxon>
        <taxon>malvids</taxon>
        <taxon>Sapindales</taxon>
        <taxon>Rutaceae</taxon>
        <taxon>Aurantioideae</taxon>
        <taxon>Citrus</taxon>
    </lineage>
</organism>
<protein>
    <recommendedName>
        <fullName evidence="7">Fe2OG dioxygenase domain-containing protein</fullName>
    </recommendedName>
</protein>
<dbReference type="SUPFAM" id="SSF51197">
    <property type="entry name" value="Clavaminate synthase-like"/>
    <property type="match status" value="1"/>
</dbReference>
<dbReference type="Gramene" id="ESR33421">
    <property type="protein sequence ID" value="ESR33421"/>
    <property type="gene ID" value="CICLE_v10005008mg"/>
</dbReference>
<evidence type="ECO:0000313" key="8">
    <source>
        <dbReference type="EMBL" id="ESR33421.1"/>
    </source>
</evidence>
<dbReference type="PANTHER" id="PTHR10209">
    <property type="entry name" value="OXIDOREDUCTASE, 2OG-FE II OXYGENASE FAMILY PROTEIN"/>
    <property type="match status" value="1"/>
</dbReference>
<dbReference type="PANTHER" id="PTHR10209:SF884">
    <property type="entry name" value="1-AMINOCYCLOPROPANE-1-CARBOXYLATE OXIDASE HOMOLOG 1-LIKE"/>
    <property type="match status" value="1"/>
</dbReference>
<name>V4S936_CITCL</name>
<dbReference type="OrthoDB" id="288590at2759"/>
<dbReference type="KEGG" id="cic:CICLE_v10005008mg"/>
<comment type="similarity">
    <text evidence="2 6">Belongs to the iron/ascorbate-dependent oxidoreductase family.</text>
</comment>
<keyword evidence="4 6" id="KW-0560">Oxidoreductase</keyword>
<gene>
    <name evidence="8" type="ORF">CICLE_v10005008mg</name>
</gene>
<comment type="cofactor">
    <cofactor evidence="1">
        <name>Fe cation</name>
        <dbReference type="ChEBI" id="CHEBI:24875"/>
    </cofactor>
</comment>
<feature type="domain" description="Fe2OG dioxygenase" evidence="7">
    <location>
        <begin position="275"/>
        <end position="378"/>
    </location>
</feature>
<evidence type="ECO:0000256" key="5">
    <source>
        <dbReference type="ARBA" id="ARBA00023004"/>
    </source>
</evidence>
<evidence type="ECO:0000256" key="1">
    <source>
        <dbReference type="ARBA" id="ARBA00001962"/>
    </source>
</evidence>
<keyword evidence="5 6" id="KW-0408">Iron</keyword>
<dbReference type="AlphaFoldDB" id="V4S936"/>
<dbReference type="EMBL" id="KI537036">
    <property type="protein sequence ID" value="ESR33421.1"/>
    <property type="molecule type" value="Genomic_DNA"/>
</dbReference>